<dbReference type="AlphaFoldDB" id="A0AA37F5J0"/>
<dbReference type="GO" id="GO:0030655">
    <property type="term" value="P:beta-lactam antibiotic catabolic process"/>
    <property type="evidence" value="ECO:0007669"/>
    <property type="project" value="InterPro"/>
</dbReference>
<organism evidence="2 3">
    <name type="scientific">Planomonospora parontospora</name>
    <dbReference type="NCBI Taxonomy" id="58119"/>
    <lineage>
        <taxon>Bacteria</taxon>
        <taxon>Bacillati</taxon>
        <taxon>Actinomycetota</taxon>
        <taxon>Actinomycetes</taxon>
        <taxon>Streptosporangiales</taxon>
        <taxon>Streptosporangiaceae</taxon>
        <taxon>Planomonospora</taxon>
    </lineage>
</organism>
<evidence type="ECO:0000313" key="2">
    <source>
        <dbReference type="EMBL" id="GGK73417.1"/>
    </source>
</evidence>
<accession>A0AA37F5J0</accession>
<comment type="caution">
    <text evidence="2">The sequence shown here is derived from an EMBL/GenBank/DDBJ whole genome shotgun (WGS) entry which is preliminary data.</text>
</comment>
<gene>
    <name evidence="2" type="ORF">GCM10010126_36050</name>
</gene>
<reference evidence="2" key="2">
    <citation type="submission" date="2022-09" db="EMBL/GenBank/DDBJ databases">
        <authorList>
            <person name="Sun Q."/>
            <person name="Ohkuma M."/>
        </authorList>
    </citation>
    <scope>NUCLEOTIDE SEQUENCE</scope>
    <source>
        <strain evidence="2">JCM 3093</strain>
    </source>
</reference>
<dbReference type="GO" id="GO:0008800">
    <property type="term" value="F:beta-lactamase activity"/>
    <property type="evidence" value="ECO:0007669"/>
    <property type="project" value="InterPro"/>
</dbReference>
<dbReference type="EMBL" id="BMQD01000010">
    <property type="protein sequence ID" value="GGK73417.1"/>
    <property type="molecule type" value="Genomic_DNA"/>
</dbReference>
<dbReference type="InterPro" id="IPR012338">
    <property type="entry name" value="Beta-lactam/transpept-like"/>
</dbReference>
<dbReference type="InterPro" id="IPR045155">
    <property type="entry name" value="Beta-lactam_cat"/>
</dbReference>
<evidence type="ECO:0000313" key="3">
    <source>
        <dbReference type="Proteomes" id="UP000627984"/>
    </source>
</evidence>
<evidence type="ECO:0000259" key="1">
    <source>
        <dbReference type="Pfam" id="PF13354"/>
    </source>
</evidence>
<sequence>MTAERLRHAAITVSDNTAGNVLLEQISGPAGLTRYYRSLGDPAGRLDRWEPQLNEWKPGERRDTVKPVFMARSL</sequence>
<protein>
    <recommendedName>
        <fullName evidence="1">Beta-lactamase class A catalytic domain-containing protein</fullName>
    </recommendedName>
</protein>
<dbReference type="Gene3D" id="3.40.710.10">
    <property type="entry name" value="DD-peptidase/beta-lactamase superfamily"/>
    <property type="match status" value="1"/>
</dbReference>
<feature type="domain" description="Beta-lactamase class A catalytic" evidence="1">
    <location>
        <begin position="2"/>
        <end position="72"/>
    </location>
</feature>
<proteinExistence type="predicted"/>
<dbReference type="GO" id="GO:0046677">
    <property type="term" value="P:response to antibiotic"/>
    <property type="evidence" value="ECO:0007669"/>
    <property type="project" value="InterPro"/>
</dbReference>
<dbReference type="InterPro" id="IPR000871">
    <property type="entry name" value="Beta-lactam_class-A"/>
</dbReference>
<dbReference type="PRINTS" id="PR00118">
    <property type="entry name" value="BLACTAMASEA"/>
</dbReference>
<dbReference type="Proteomes" id="UP000627984">
    <property type="component" value="Unassembled WGS sequence"/>
</dbReference>
<dbReference type="Pfam" id="PF13354">
    <property type="entry name" value="Beta-lactamase2"/>
    <property type="match status" value="1"/>
</dbReference>
<dbReference type="SUPFAM" id="SSF56601">
    <property type="entry name" value="beta-lactamase/transpeptidase-like"/>
    <property type="match status" value="1"/>
</dbReference>
<name>A0AA37F5J0_9ACTN</name>
<reference evidence="2" key="1">
    <citation type="journal article" date="2014" name="Int. J. Syst. Evol. Microbiol.">
        <title>Complete genome sequence of Corynebacterium casei LMG S-19264T (=DSM 44701T), isolated from a smear-ripened cheese.</title>
        <authorList>
            <consortium name="US DOE Joint Genome Institute (JGI-PGF)"/>
            <person name="Walter F."/>
            <person name="Albersmeier A."/>
            <person name="Kalinowski J."/>
            <person name="Ruckert C."/>
        </authorList>
    </citation>
    <scope>NUCLEOTIDE SEQUENCE</scope>
    <source>
        <strain evidence="2">JCM 3093</strain>
    </source>
</reference>